<name>A0A6P8YI90_THRPL</name>
<keyword evidence="2" id="KW-0813">Transport</keyword>
<dbReference type="InterPro" id="IPR002553">
    <property type="entry name" value="Clathrin/coatomer_adapt-like_N"/>
</dbReference>
<sequence>MSGILGKTIESLNTLLSPLNTSVGLSTKSLFERCMSARTKREEEWSFQDSLKTIQQRLSEPGVRSSAVKKMLAFVVFAEMMGYKAEFAYIHAVKLAQRGSLAEKKMGYMVCVQLLKDCHQLSMLLVNTIIRDLASRNMVTISMALAATCHLIPPDQASAVLPMVADKLSHSNEYIRGKAVIVLHHFLRICPNQAMHYVHRVRALLGDSDPGVVALILQYLLDLKLEQDHEELTKDLCSSIVSIQDQILHGKLPKDYLHHGVSAPWTQLTILKLIRQLQPPILDVQKVLQDTFKAALGDGNISSSPNLSAAIAIECLVTMLELGVASSKFTSLTMSNIGHLLISHNINFRYEGLNLLETLISHLQVNLTRDQQAVVLRCLQHPDNAIKVKSLHLLCKIADSSSAESICDQIIDFLKNHCSNTHLQEQLVSLGMSLSEKYASNTNHWHLAALLRLLPIAKEQSASIQAQLKFALLAVSETEDDASTPNSAHHKVLGYLTKHSESKVAPTSILELYVWMLSNFHRLLAKEADDRAEHKTHVLALEKIVSLGQKVFQNQIQGSLETVPPRIRKLMYEIVDAARVVVLNNFEPCPQLVLFLKTIVSATLTRVFSDATLRCACNELLGILSACPELSEINLKSSNLSEHPDFTLTFMDNFVCGHLEKGGTPYKALPAKPGSRASVLLALELERNHGDSELCNSNLVVADCSLGSSVLSLAGTESARNVAGSVSSVSSEESKCWTFTSQTQEIDLMPVWTKEGRIKADDSTEADSSSSFTDGVSGPSDETSPQLQPGPSISSWLQKSMVDDPLDSLQKDFKEFCHSTDQVPQSN</sequence>
<keyword evidence="3" id="KW-0653">Protein transport</keyword>
<dbReference type="GO" id="GO:0016192">
    <property type="term" value="P:vesicle-mediated transport"/>
    <property type="evidence" value="ECO:0007669"/>
    <property type="project" value="InterPro"/>
</dbReference>
<evidence type="ECO:0000256" key="3">
    <source>
        <dbReference type="ARBA" id="ARBA00022927"/>
    </source>
</evidence>
<dbReference type="InParanoid" id="A0A6P8YI90"/>
<protein>
    <submittedName>
        <fullName evidence="8">AP-4 complex subunit epsilon-1-like isoform X1</fullName>
    </submittedName>
</protein>
<dbReference type="KEGG" id="tpal:117640847"/>
<reference evidence="8" key="1">
    <citation type="submission" date="2025-08" db="UniProtKB">
        <authorList>
            <consortium name="RefSeq"/>
        </authorList>
    </citation>
    <scope>IDENTIFICATION</scope>
    <source>
        <tissue evidence="8">Total insect</tissue>
    </source>
</reference>
<keyword evidence="4" id="KW-0472">Membrane</keyword>
<dbReference type="GO" id="GO:0012505">
    <property type="term" value="C:endomembrane system"/>
    <property type="evidence" value="ECO:0007669"/>
    <property type="project" value="UniProtKB-SubCell"/>
</dbReference>
<evidence type="ECO:0000259" key="6">
    <source>
        <dbReference type="Pfam" id="PF01602"/>
    </source>
</evidence>
<evidence type="ECO:0000256" key="1">
    <source>
        <dbReference type="ARBA" id="ARBA00004308"/>
    </source>
</evidence>
<dbReference type="SUPFAM" id="SSF48371">
    <property type="entry name" value="ARM repeat"/>
    <property type="match status" value="1"/>
</dbReference>
<dbReference type="GeneID" id="117640847"/>
<evidence type="ECO:0000256" key="4">
    <source>
        <dbReference type="ARBA" id="ARBA00023136"/>
    </source>
</evidence>
<dbReference type="Pfam" id="PF01602">
    <property type="entry name" value="Adaptin_N"/>
    <property type="match status" value="1"/>
</dbReference>
<feature type="domain" description="Clathrin/coatomer adaptor adaptin-like N-terminal" evidence="6">
    <location>
        <begin position="49"/>
        <end position="544"/>
    </location>
</feature>
<gene>
    <name evidence="8" type="primary">LOC117640847</name>
</gene>
<dbReference type="AlphaFoldDB" id="A0A6P8YI90"/>
<dbReference type="PANTHER" id="PTHR22780">
    <property type="entry name" value="ADAPTIN, ALPHA/GAMMA/EPSILON"/>
    <property type="match status" value="1"/>
</dbReference>
<organism evidence="8">
    <name type="scientific">Thrips palmi</name>
    <name type="common">Melon thrips</name>
    <dbReference type="NCBI Taxonomy" id="161013"/>
    <lineage>
        <taxon>Eukaryota</taxon>
        <taxon>Metazoa</taxon>
        <taxon>Ecdysozoa</taxon>
        <taxon>Arthropoda</taxon>
        <taxon>Hexapoda</taxon>
        <taxon>Insecta</taxon>
        <taxon>Pterygota</taxon>
        <taxon>Neoptera</taxon>
        <taxon>Paraneoptera</taxon>
        <taxon>Thysanoptera</taxon>
        <taxon>Terebrantia</taxon>
        <taxon>Thripoidea</taxon>
        <taxon>Thripidae</taxon>
        <taxon>Thrips</taxon>
    </lineage>
</organism>
<comment type="subcellular location">
    <subcellularLocation>
        <location evidence="1">Endomembrane system</location>
    </subcellularLocation>
</comment>
<evidence type="ECO:0000313" key="8">
    <source>
        <dbReference type="RefSeq" id="XP_034233672.1"/>
    </source>
</evidence>
<dbReference type="Gene3D" id="1.25.10.10">
    <property type="entry name" value="Leucine-rich Repeat Variant"/>
    <property type="match status" value="1"/>
</dbReference>
<accession>A0A6P8YI90</accession>
<dbReference type="GO" id="GO:0030117">
    <property type="term" value="C:membrane coat"/>
    <property type="evidence" value="ECO:0007669"/>
    <property type="project" value="InterPro"/>
</dbReference>
<dbReference type="GO" id="GO:0006886">
    <property type="term" value="P:intracellular protein transport"/>
    <property type="evidence" value="ECO:0007669"/>
    <property type="project" value="InterPro"/>
</dbReference>
<evidence type="ECO:0000313" key="7">
    <source>
        <dbReference type="Proteomes" id="UP000515158"/>
    </source>
</evidence>
<dbReference type="Proteomes" id="UP000515158">
    <property type="component" value="Unplaced"/>
</dbReference>
<keyword evidence="7" id="KW-1185">Reference proteome</keyword>
<dbReference type="InterPro" id="IPR016024">
    <property type="entry name" value="ARM-type_fold"/>
</dbReference>
<feature type="compositionally biased region" description="Polar residues" evidence="5">
    <location>
        <begin position="780"/>
        <end position="798"/>
    </location>
</feature>
<dbReference type="OrthoDB" id="29308at2759"/>
<feature type="region of interest" description="Disordered" evidence="5">
    <location>
        <begin position="759"/>
        <end position="801"/>
    </location>
</feature>
<dbReference type="RefSeq" id="XP_034233672.1">
    <property type="nucleotide sequence ID" value="XM_034377781.1"/>
</dbReference>
<dbReference type="InterPro" id="IPR011989">
    <property type="entry name" value="ARM-like"/>
</dbReference>
<proteinExistence type="predicted"/>
<evidence type="ECO:0000256" key="5">
    <source>
        <dbReference type="SAM" id="MobiDB-lite"/>
    </source>
</evidence>
<dbReference type="InterPro" id="IPR050840">
    <property type="entry name" value="Adaptor_Complx_Large_Subunit"/>
</dbReference>
<evidence type="ECO:0000256" key="2">
    <source>
        <dbReference type="ARBA" id="ARBA00022448"/>
    </source>
</evidence>